<organism evidence="7 8">
    <name type="scientific">Parapusillimonas granuli</name>
    <dbReference type="NCBI Taxonomy" id="380911"/>
    <lineage>
        <taxon>Bacteria</taxon>
        <taxon>Pseudomonadati</taxon>
        <taxon>Pseudomonadota</taxon>
        <taxon>Betaproteobacteria</taxon>
        <taxon>Burkholderiales</taxon>
        <taxon>Alcaligenaceae</taxon>
        <taxon>Parapusillimonas</taxon>
    </lineage>
</organism>
<evidence type="ECO:0000256" key="4">
    <source>
        <dbReference type="ARBA" id="ARBA00023159"/>
    </source>
</evidence>
<evidence type="ECO:0000313" key="7">
    <source>
        <dbReference type="EMBL" id="NYT48200.1"/>
    </source>
</evidence>
<dbReference type="SUPFAM" id="SSF46785">
    <property type="entry name" value="Winged helix' DNA-binding domain"/>
    <property type="match status" value="1"/>
</dbReference>
<dbReference type="GO" id="GO:2000142">
    <property type="term" value="P:regulation of DNA-templated transcription initiation"/>
    <property type="evidence" value="ECO:0007669"/>
    <property type="project" value="TreeGrafter"/>
</dbReference>
<dbReference type="InterPro" id="IPR000847">
    <property type="entry name" value="LysR_HTH_N"/>
</dbReference>
<feature type="domain" description="HTH lysR-type" evidence="6">
    <location>
        <begin position="1"/>
        <end position="58"/>
    </location>
</feature>
<dbReference type="GO" id="GO:0003700">
    <property type="term" value="F:DNA-binding transcription factor activity"/>
    <property type="evidence" value="ECO:0007669"/>
    <property type="project" value="InterPro"/>
</dbReference>
<dbReference type="InterPro" id="IPR036388">
    <property type="entry name" value="WH-like_DNA-bd_sf"/>
</dbReference>
<dbReference type="Proteomes" id="UP000559809">
    <property type="component" value="Unassembled WGS sequence"/>
</dbReference>
<evidence type="ECO:0000313" key="8">
    <source>
        <dbReference type="Proteomes" id="UP000559809"/>
    </source>
</evidence>
<keyword evidence="5" id="KW-0804">Transcription</keyword>
<comment type="similarity">
    <text evidence="1">Belongs to the LysR transcriptional regulatory family.</text>
</comment>
<dbReference type="RefSeq" id="WP_180153490.1">
    <property type="nucleotide sequence ID" value="NZ_JACCEM010000001.1"/>
</dbReference>
<evidence type="ECO:0000256" key="5">
    <source>
        <dbReference type="ARBA" id="ARBA00023163"/>
    </source>
</evidence>
<dbReference type="AlphaFoldDB" id="A0A853FZF5"/>
<dbReference type="PROSITE" id="PS50931">
    <property type="entry name" value="HTH_LYSR"/>
    <property type="match status" value="1"/>
</dbReference>
<evidence type="ECO:0000256" key="3">
    <source>
        <dbReference type="ARBA" id="ARBA00023125"/>
    </source>
</evidence>
<comment type="caution">
    <text evidence="7">The sequence shown here is derived from an EMBL/GenBank/DDBJ whole genome shotgun (WGS) entry which is preliminary data.</text>
</comment>
<evidence type="ECO:0000256" key="1">
    <source>
        <dbReference type="ARBA" id="ARBA00009437"/>
    </source>
</evidence>
<dbReference type="InterPro" id="IPR005119">
    <property type="entry name" value="LysR_subst-bd"/>
</dbReference>
<dbReference type="GO" id="GO:0003677">
    <property type="term" value="F:DNA binding"/>
    <property type="evidence" value="ECO:0007669"/>
    <property type="project" value="UniProtKB-KW"/>
</dbReference>
<sequence length="306" mass="33675">MDLRQLEYFIYVAELGSFSKAATVLGVGQPALSRQVRRLEVELRQSLFYRNGRGVSLTEAGKRLLAHGRNIQAQFEHARHDVEDARGVPLGRVAIGFPRSVGKIITASFVQEFKRLYPKADLCITEGLTVHLYEWLLGGRLDIALLHDPVPSPSLDIHLIREDDLLLVGRRDLPGWGRGTSIALQKIAGMPLIIPSRPHPLRMLVETRMANIGVKPTVVLEIDAVATIVDLVSKGMGVAVVTEHGLRASGEAEHLATRRIIAPRMRSTLSLATSAERPLTTLAERTIELLYGFFPEVRHRAGSGAA</sequence>
<keyword evidence="8" id="KW-1185">Reference proteome</keyword>
<keyword evidence="4" id="KW-0010">Activator</keyword>
<dbReference type="EMBL" id="JACCEM010000001">
    <property type="protein sequence ID" value="NYT48200.1"/>
    <property type="molecule type" value="Genomic_DNA"/>
</dbReference>
<proteinExistence type="inferred from homology"/>
<keyword evidence="3" id="KW-0238">DNA-binding</keyword>
<dbReference type="PANTHER" id="PTHR30293">
    <property type="entry name" value="TRANSCRIPTIONAL REGULATORY PROTEIN NAC-RELATED"/>
    <property type="match status" value="1"/>
</dbReference>
<accession>A0A853FZF5</accession>
<gene>
    <name evidence="7" type="ORF">H0A72_02645</name>
</gene>
<keyword evidence="2" id="KW-0805">Transcription regulation</keyword>
<dbReference type="Gene3D" id="1.10.10.10">
    <property type="entry name" value="Winged helix-like DNA-binding domain superfamily/Winged helix DNA-binding domain"/>
    <property type="match status" value="1"/>
</dbReference>
<dbReference type="InterPro" id="IPR036390">
    <property type="entry name" value="WH_DNA-bd_sf"/>
</dbReference>
<dbReference type="SUPFAM" id="SSF53850">
    <property type="entry name" value="Periplasmic binding protein-like II"/>
    <property type="match status" value="1"/>
</dbReference>
<dbReference type="FunFam" id="1.10.10.10:FF:000001">
    <property type="entry name" value="LysR family transcriptional regulator"/>
    <property type="match status" value="1"/>
</dbReference>
<name>A0A853FZF5_9BURK</name>
<dbReference type="Pfam" id="PF03466">
    <property type="entry name" value="LysR_substrate"/>
    <property type="match status" value="1"/>
</dbReference>
<evidence type="ECO:0000259" key="6">
    <source>
        <dbReference type="PROSITE" id="PS50931"/>
    </source>
</evidence>
<evidence type="ECO:0000256" key="2">
    <source>
        <dbReference type="ARBA" id="ARBA00023015"/>
    </source>
</evidence>
<protein>
    <submittedName>
        <fullName evidence="7">LysR family transcriptional regulator</fullName>
    </submittedName>
</protein>
<reference evidence="7 8" key="1">
    <citation type="submission" date="2020-07" db="EMBL/GenBank/DDBJ databases">
        <title>Taxonomic revisions and descriptions of new bacterial species based on genomic comparisons in the high-G+C-content subgroup of the family Alcaligenaceae.</title>
        <authorList>
            <person name="Szabo A."/>
            <person name="Felfoldi T."/>
        </authorList>
    </citation>
    <scope>NUCLEOTIDE SEQUENCE [LARGE SCALE GENOMIC DNA]</scope>
    <source>
        <strain evidence="7 8">LMG 24012</strain>
    </source>
</reference>
<dbReference type="PANTHER" id="PTHR30293:SF0">
    <property type="entry name" value="NITROGEN ASSIMILATION REGULATORY PROTEIN NAC"/>
    <property type="match status" value="1"/>
</dbReference>
<dbReference type="Pfam" id="PF00126">
    <property type="entry name" value="HTH_1"/>
    <property type="match status" value="1"/>
</dbReference>
<dbReference type="Gene3D" id="3.40.190.290">
    <property type="match status" value="1"/>
</dbReference>
<dbReference type="PRINTS" id="PR00039">
    <property type="entry name" value="HTHLYSR"/>
</dbReference>